<dbReference type="OrthoDB" id="414945at2759"/>
<dbReference type="CDD" id="cd09272">
    <property type="entry name" value="RNase_HI_RT_Ty1"/>
    <property type="match status" value="1"/>
</dbReference>
<organism evidence="1 2">
    <name type="scientific">Microthlaspi erraticum</name>
    <dbReference type="NCBI Taxonomy" id="1685480"/>
    <lineage>
        <taxon>Eukaryota</taxon>
        <taxon>Viridiplantae</taxon>
        <taxon>Streptophyta</taxon>
        <taxon>Embryophyta</taxon>
        <taxon>Tracheophyta</taxon>
        <taxon>Spermatophyta</taxon>
        <taxon>Magnoliopsida</taxon>
        <taxon>eudicotyledons</taxon>
        <taxon>Gunneridae</taxon>
        <taxon>Pentapetalae</taxon>
        <taxon>rosids</taxon>
        <taxon>malvids</taxon>
        <taxon>Brassicales</taxon>
        <taxon>Brassicaceae</taxon>
        <taxon>Coluteocarpeae</taxon>
        <taxon>Microthlaspi</taxon>
    </lineage>
</organism>
<name>A0A6D2J607_9BRAS</name>
<dbReference type="AlphaFoldDB" id="A0A6D2J607"/>
<proteinExistence type="predicted"/>
<comment type="caution">
    <text evidence="1">The sequence shown here is derived from an EMBL/GenBank/DDBJ whole genome shotgun (WGS) entry which is preliminary data.</text>
</comment>
<evidence type="ECO:0000313" key="1">
    <source>
        <dbReference type="EMBL" id="CAA7036432.1"/>
    </source>
</evidence>
<gene>
    <name evidence="1" type="ORF">MERR_LOCUS23667</name>
</gene>
<dbReference type="PANTHER" id="PTHR11439:SF489">
    <property type="entry name" value="RNA-DIRECTED DNA POLYMERASE"/>
    <property type="match status" value="1"/>
</dbReference>
<reference evidence="1" key="1">
    <citation type="submission" date="2020-01" db="EMBL/GenBank/DDBJ databases">
        <authorList>
            <person name="Mishra B."/>
        </authorList>
    </citation>
    <scope>NUCLEOTIDE SEQUENCE [LARGE SCALE GENOMIC DNA]</scope>
</reference>
<keyword evidence="2" id="KW-1185">Reference proteome</keyword>
<dbReference type="Proteomes" id="UP000467841">
    <property type="component" value="Unassembled WGS sequence"/>
</dbReference>
<sequence length="281" mass="31559">METRRDSSGLHLSQRKYIHDLLARTNMLNAKPVTTPMASSPKLSLHSGTRLFDPTEFRAIIGSLQYLAFTRPNLSYAVSRLSQYMHAPTTEHWQAVKILLRYLVGTSDHGIMLCKGNNSTIYAYSDADWGGDKDDYISINGYIVYLGSHPLSWSSKKQKGVARSSIEAEYMYVANTAAEIQWICSLFTELGIQVQIPRVIYCDNVGATYLCANPVFHSRMKHTIDYHFIRNLVQSGALRVVHISTHDQLADVLTKPLSLSAFHNFSSKIGVTRSPHLEGAY</sequence>
<dbReference type="SUPFAM" id="SSF56672">
    <property type="entry name" value="DNA/RNA polymerases"/>
    <property type="match status" value="1"/>
</dbReference>
<dbReference type="EMBL" id="CACVBM020001163">
    <property type="protein sequence ID" value="CAA7036432.1"/>
    <property type="molecule type" value="Genomic_DNA"/>
</dbReference>
<accession>A0A6D2J607</accession>
<protein>
    <recommendedName>
        <fullName evidence="3">Reverse transcriptase Ty1/copia-type domain-containing protein</fullName>
    </recommendedName>
</protein>
<dbReference type="PANTHER" id="PTHR11439">
    <property type="entry name" value="GAG-POL-RELATED RETROTRANSPOSON"/>
    <property type="match status" value="1"/>
</dbReference>
<dbReference type="InterPro" id="IPR043502">
    <property type="entry name" value="DNA/RNA_pol_sf"/>
</dbReference>
<evidence type="ECO:0000313" key="2">
    <source>
        <dbReference type="Proteomes" id="UP000467841"/>
    </source>
</evidence>
<evidence type="ECO:0008006" key="3">
    <source>
        <dbReference type="Google" id="ProtNLM"/>
    </source>
</evidence>